<evidence type="ECO:0000313" key="2">
    <source>
        <dbReference type="EMBL" id="KAF9462312.1"/>
    </source>
</evidence>
<dbReference type="EMBL" id="MU150273">
    <property type="protein sequence ID" value="KAF9462312.1"/>
    <property type="molecule type" value="Genomic_DNA"/>
</dbReference>
<keyword evidence="3" id="KW-1185">Reference proteome</keyword>
<dbReference type="AlphaFoldDB" id="A0A9P5Y4X8"/>
<keyword evidence="1" id="KW-0812">Transmembrane</keyword>
<dbReference type="Proteomes" id="UP000807353">
    <property type="component" value="Unassembled WGS sequence"/>
</dbReference>
<sequence length="187" mass="20654">MSSTFSSYADSKHIPSLTTTMQPLPSYQNPQPTIYVQQQPSIMTNPNPMLQPQGTGTMQQTVYPPQPVPPMMNSAQQYSPPLQPTMQAYPPTMQPNPMMVQNPMMIPNGMTIQNPVMMQPQYIQPLTPALTGDMYRSQLCATGQHQWNTVYGPVGIITAILCFPIGLLALLVDKKNVCARCQTTIPA</sequence>
<dbReference type="OrthoDB" id="2564984at2759"/>
<accession>A0A9P5Y4X8</accession>
<reference evidence="2" key="1">
    <citation type="submission" date="2020-11" db="EMBL/GenBank/DDBJ databases">
        <authorList>
            <consortium name="DOE Joint Genome Institute"/>
            <person name="Ahrendt S."/>
            <person name="Riley R."/>
            <person name="Andreopoulos W."/>
            <person name="Labutti K."/>
            <person name="Pangilinan J."/>
            <person name="Ruiz-Duenas F.J."/>
            <person name="Barrasa J.M."/>
            <person name="Sanchez-Garcia M."/>
            <person name="Camarero S."/>
            <person name="Miyauchi S."/>
            <person name="Serrano A."/>
            <person name="Linde D."/>
            <person name="Babiker R."/>
            <person name="Drula E."/>
            <person name="Ayuso-Fernandez I."/>
            <person name="Pacheco R."/>
            <person name="Padilla G."/>
            <person name="Ferreira P."/>
            <person name="Barriuso J."/>
            <person name="Kellner H."/>
            <person name="Castanera R."/>
            <person name="Alfaro M."/>
            <person name="Ramirez L."/>
            <person name="Pisabarro A.G."/>
            <person name="Kuo A."/>
            <person name="Tritt A."/>
            <person name="Lipzen A."/>
            <person name="He G."/>
            <person name="Yan M."/>
            <person name="Ng V."/>
            <person name="Cullen D."/>
            <person name="Martin F."/>
            <person name="Rosso M.-N."/>
            <person name="Henrissat B."/>
            <person name="Hibbett D."/>
            <person name="Martinez A.T."/>
            <person name="Grigoriev I.V."/>
        </authorList>
    </citation>
    <scope>NUCLEOTIDE SEQUENCE</scope>
    <source>
        <strain evidence="2">CBS 247.69</strain>
    </source>
</reference>
<comment type="caution">
    <text evidence="2">The sequence shown here is derived from an EMBL/GenBank/DDBJ whole genome shotgun (WGS) entry which is preliminary data.</text>
</comment>
<evidence type="ECO:0000256" key="1">
    <source>
        <dbReference type="SAM" id="Phobius"/>
    </source>
</evidence>
<keyword evidence="1" id="KW-1133">Transmembrane helix</keyword>
<protein>
    <submittedName>
        <fullName evidence="2">Uncharacterized protein</fullName>
    </submittedName>
</protein>
<proteinExistence type="predicted"/>
<keyword evidence="1" id="KW-0472">Membrane</keyword>
<evidence type="ECO:0000313" key="3">
    <source>
        <dbReference type="Proteomes" id="UP000807353"/>
    </source>
</evidence>
<name>A0A9P5Y4X8_9AGAR</name>
<organism evidence="2 3">
    <name type="scientific">Collybia nuda</name>
    <dbReference type="NCBI Taxonomy" id="64659"/>
    <lineage>
        <taxon>Eukaryota</taxon>
        <taxon>Fungi</taxon>
        <taxon>Dikarya</taxon>
        <taxon>Basidiomycota</taxon>
        <taxon>Agaricomycotina</taxon>
        <taxon>Agaricomycetes</taxon>
        <taxon>Agaricomycetidae</taxon>
        <taxon>Agaricales</taxon>
        <taxon>Tricholomatineae</taxon>
        <taxon>Clitocybaceae</taxon>
        <taxon>Collybia</taxon>
    </lineage>
</organism>
<feature type="transmembrane region" description="Helical" evidence="1">
    <location>
        <begin position="150"/>
        <end position="172"/>
    </location>
</feature>
<gene>
    <name evidence="2" type="ORF">BDZ94DRAFT_735885</name>
</gene>